<organism evidence="1 2">
    <name type="scientific">Thiohalocapsa marina</name>
    <dbReference type="NCBI Taxonomy" id="424902"/>
    <lineage>
        <taxon>Bacteria</taxon>
        <taxon>Pseudomonadati</taxon>
        <taxon>Pseudomonadota</taxon>
        <taxon>Gammaproteobacteria</taxon>
        <taxon>Chromatiales</taxon>
        <taxon>Chromatiaceae</taxon>
        <taxon>Thiohalocapsa</taxon>
    </lineage>
</organism>
<proteinExistence type="predicted"/>
<gene>
    <name evidence="1" type="ORF">F2Q65_12750</name>
</gene>
<sequence>MSVRISGDMLALDRKIKKRINQLAAALEARFPNQPLEIQARISEEFDQLHGHRVRCELLTVAQERQQVIVREARKQAEEAIDAAFAGLKTKLRRLRTRDLGKQLKQTMLHATGT</sequence>
<dbReference type="Pfam" id="PF02482">
    <property type="entry name" value="Ribosomal_S30AE"/>
    <property type="match status" value="1"/>
</dbReference>
<keyword evidence="2" id="KW-1185">Reference proteome</keyword>
<dbReference type="InterPro" id="IPR003489">
    <property type="entry name" value="RHF/RaiA"/>
</dbReference>
<dbReference type="EMBL" id="VWXX01000021">
    <property type="protein sequence ID" value="KAA6184326.1"/>
    <property type="molecule type" value="Genomic_DNA"/>
</dbReference>
<protein>
    <submittedName>
        <fullName evidence="1">HPF/RaiA family ribosome-associated protein</fullName>
    </submittedName>
</protein>
<accession>A0A5M8FKR0</accession>
<dbReference type="InterPro" id="IPR036567">
    <property type="entry name" value="RHF-like"/>
</dbReference>
<dbReference type="OrthoDB" id="5772188at2"/>
<dbReference type="Gene3D" id="3.30.160.100">
    <property type="entry name" value="Ribosome hibernation promotion factor-like"/>
    <property type="match status" value="1"/>
</dbReference>
<dbReference type="Proteomes" id="UP000322981">
    <property type="component" value="Unassembled WGS sequence"/>
</dbReference>
<dbReference type="SUPFAM" id="SSF69754">
    <property type="entry name" value="Ribosome binding protein Y (YfiA homologue)"/>
    <property type="match status" value="1"/>
</dbReference>
<name>A0A5M8FKR0_9GAMM</name>
<evidence type="ECO:0000313" key="2">
    <source>
        <dbReference type="Proteomes" id="UP000322981"/>
    </source>
</evidence>
<comment type="caution">
    <text evidence="1">The sequence shown here is derived from an EMBL/GenBank/DDBJ whole genome shotgun (WGS) entry which is preliminary data.</text>
</comment>
<dbReference type="AlphaFoldDB" id="A0A5M8FKR0"/>
<evidence type="ECO:0000313" key="1">
    <source>
        <dbReference type="EMBL" id="KAA6184326.1"/>
    </source>
</evidence>
<dbReference type="RefSeq" id="WP_150093798.1">
    <property type="nucleotide sequence ID" value="NZ_JBFUOH010000077.1"/>
</dbReference>
<reference evidence="1 2" key="1">
    <citation type="submission" date="2019-09" db="EMBL/GenBank/DDBJ databases">
        <title>Whole-genome sequence of the purple sulfur bacterium Thiohalocapsa marina DSM 19078.</title>
        <authorList>
            <person name="Kyndt J.A."/>
            <person name="Meyer T.E."/>
        </authorList>
    </citation>
    <scope>NUCLEOTIDE SEQUENCE [LARGE SCALE GENOMIC DNA]</scope>
    <source>
        <strain evidence="1 2">DSM 19078</strain>
    </source>
</reference>